<protein>
    <submittedName>
        <fullName evidence="3">Conjugal transfer protein</fullName>
    </submittedName>
</protein>
<keyword evidence="5" id="KW-1185">Reference proteome</keyword>
<reference evidence="3" key="1">
    <citation type="journal article" date="2014" name="Int. J. Syst. Evol. Microbiol.">
        <title>Complete genome of a new Firmicutes species belonging to the dominant human colonic microbiota ('Ruminococcus bicirculans') reveals two chromosomes and a selective capacity to utilize plant glucans.</title>
        <authorList>
            <consortium name="NISC Comparative Sequencing Program"/>
            <person name="Wegmann U."/>
            <person name="Louis P."/>
            <person name="Goesmann A."/>
            <person name="Henrissat B."/>
            <person name="Duncan S.H."/>
            <person name="Flint H.J."/>
        </authorList>
    </citation>
    <scope>NUCLEOTIDE SEQUENCE</scope>
    <source>
        <strain evidence="3">JCM 12607</strain>
    </source>
</reference>
<dbReference type="Proteomes" id="UP001596915">
    <property type="component" value="Unassembled WGS sequence"/>
</dbReference>
<gene>
    <name evidence="2" type="ORF">ACFQ2K_00670</name>
    <name evidence="3" type="ORF">ACFQ2K_48705</name>
    <name evidence="4" type="ORF">ACFQ2K_52780</name>
</gene>
<reference evidence="5" key="2">
    <citation type="journal article" date="2019" name="Int. J. Syst. Evol. Microbiol.">
        <title>The Global Catalogue of Microorganisms (GCM) 10K type strain sequencing project: providing services to taxonomists for standard genome sequencing and annotation.</title>
        <authorList>
            <consortium name="The Broad Institute Genomics Platform"/>
            <consortium name="The Broad Institute Genome Sequencing Center for Infectious Disease"/>
            <person name="Wu L."/>
            <person name="Ma J."/>
        </authorList>
    </citation>
    <scope>NUCLEOTIDE SEQUENCE [LARGE SCALE GENOMIC DNA]</scope>
    <source>
        <strain evidence="5">JCM 12607</strain>
    </source>
</reference>
<sequence>MRRKERMEDVLPGEAGGWSLGSLGAAANAVTVLRRTAWALLVAGPVLAGWALVSQPSVTAPAAPVRQEQLAAGQSAGPGGFAELFVSAYLTAGEGTEDSLAPFLPNARDVSLTADPGVQRAQEVAAVRVRLVSSGYWSVTVAARVAPAGAADGKKKPEPDEVGTGSGPVLRYFQVPVRTGTGGALAAAALPAEVGAPLSGEAPVLAYGQSVPVRSTDPAGQTLTGFFAAYLAGSGELDRYLSPGTALAAVSPAPYTQVEVDRLAEVGTNDPGSAPPQPDGARRQLLVDITASDAGGQKRPLTYAITITARDGRWEIASVEGAPVLSNEPAGAGTKETAQ</sequence>
<feature type="region of interest" description="Disordered" evidence="1">
    <location>
        <begin position="148"/>
        <end position="167"/>
    </location>
</feature>
<dbReference type="EMBL" id="JBHTGL010000001">
    <property type="protein sequence ID" value="MFD0621539.1"/>
    <property type="molecule type" value="Genomic_DNA"/>
</dbReference>
<evidence type="ECO:0000313" key="3">
    <source>
        <dbReference type="EMBL" id="MFD0629327.1"/>
    </source>
</evidence>
<proteinExistence type="predicted"/>
<evidence type="ECO:0000313" key="2">
    <source>
        <dbReference type="EMBL" id="MFD0621539.1"/>
    </source>
</evidence>
<feature type="region of interest" description="Disordered" evidence="1">
    <location>
        <begin position="320"/>
        <end position="339"/>
    </location>
</feature>
<organism evidence="3 5">
    <name type="scientific">Streptomyces sanglieri</name>
    <dbReference type="NCBI Taxonomy" id="193460"/>
    <lineage>
        <taxon>Bacteria</taxon>
        <taxon>Bacillati</taxon>
        <taxon>Actinomycetota</taxon>
        <taxon>Actinomycetes</taxon>
        <taxon>Kitasatosporales</taxon>
        <taxon>Streptomycetaceae</taxon>
        <taxon>Streptomyces</taxon>
    </lineage>
</organism>
<reference evidence="3" key="3">
    <citation type="submission" date="2024-09" db="EMBL/GenBank/DDBJ databases">
        <authorList>
            <person name="Sun Q."/>
            <person name="Mori K."/>
        </authorList>
    </citation>
    <scope>NUCLEOTIDE SEQUENCE</scope>
    <source>
        <strain evidence="3">JCM 12607</strain>
    </source>
</reference>
<dbReference type="Pfam" id="PF12642">
    <property type="entry name" value="TpcC"/>
    <property type="match status" value="1"/>
</dbReference>
<dbReference type="EMBL" id="JBHTGL010000008">
    <property type="protein sequence ID" value="MFD0629327.1"/>
    <property type="molecule type" value="Genomic_DNA"/>
</dbReference>
<comment type="caution">
    <text evidence="3">The sequence shown here is derived from an EMBL/GenBank/DDBJ whole genome shotgun (WGS) entry which is preliminary data.</text>
</comment>
<evidence type="ECO:0000313" key="4">
    <source>
        <dbReference type="EMBL" id="MFD0629974.1"/>
    </source>
</evidence>
<evidence type="ECO:0000313" key="5">
    <source>
        <dbReference type="Proteomes" id="UP001596915"/>
    </source>
</evidence>
<dbReference type="EMBL" id="JBHTGL010000011">
    <property type="protein sequence ID" value="MFD0629974.1"/>
    <property type="molecule type" value="Genomic_DNA"/>
</dbReference>
<dbReference type="InterPro" id="IPR024735">
    <property type="entry name" value="TcpC"/>
</dbReference>
<evidence type="ECO:0000256" key="1">
    <source>
        <dbReference type="SAM" id="MobiDB-lite"/>
    </source>
</evidence>
<accession>A0ABW2X691</accession>
<name>A0ABW2X691_9ACTN</name>